<name>A0A183SX90_SCHSO</name>
<evidence type="ECO:0000313" key="4">
    <source>
        <dbReference type="Proteomes" id="UP000275846"/>
    </source>
</evidence>
<accession>A0A183SX90</accession>
<feature type="region of interest" description="Disordered" evidence="2">
    <location>
        <begin position="355"/>
        <end position="380"/>
    </location>
</feature>
<dbReference type="PANTHER" id="PTHR43941:SF1">
    <property type="entry name" value="STRUCTURAL MAINTENANCE OF CHROMOSOMES PROTEIN 2"/>
    <property type="match status" value="1"/>
</dbReference>
<feature type="region of interest" description="Disordered" evidence="2">
    <location>
        <begin position="3351"/>
        <end position="3516"/>
    </location>
</feature>
<feature type="compositionally biased region" description="Polar residues" evidence="2">
    <location>
        <begin position="3385"/>
        <end position="3395"/>
    </location>
</feature>
<dbReference type="STRING" id="70667.A0A183SX90"/>
<dbReference type="GO" id="GO:0000796">
    <property type="term" value="C:condensin complex"/>
    <property type="evidence" value="ECO:0007669"/>
    <property type="project" value="TreeGrafter"/>
</dbReference>
<dbReference type="WBParaSite" id="SSLN_0000917901-mRNA-1">
    <property type="protein sequence ID" value="SSLN_0000917901-mRNA-1"/>
    <property type="gene ID" value="SSLN_0000917901"/>
</dbReference>
<evidence type="ECO:0000313" key="3">
    <source>
        <dbReference type="EMBL" id="VDL95223.1"/>
    </source>
</evidence>
<feature type="compositionally biased region" description="Polar residues" evidence="2">
    <location>
        <begin position="2985"/>
        <end position="3003"/>
    </location>
</feature>
<feature type="coiled-coil region" evidence="1">
    <location>
        <begin position="639"/>
        <end position="673"/>
    </location>
</feature>
<reference evidence="3 4" key="2">
    <citation type="submission" date="2018-11" db="EMBL/GenBank/DDBJ databases">
        <authorList>
            <consortium name="Pathogen Informatics"/>
        </authorList>
    </citation>
    <scope>NUCLEOTIDE SEQUENCE [LARGE SCALE GENOMIC DNA]</scope>
    <source>
        <strain evidence="3 4">NST_G2</strain>
    </source>
</reference>
<feature type="compositionally biased region" description="Basic and acidic residues" evidence="2">
    <location>
        <begin position="1906"/>
        <end position="1936"/>
    </location>
</feature>
<organism evidence="5">
    <name type="scientific">Schistocephalus solidus</name>
    <name type="common">Tapeworm</name>
    <dbReference type="NCBI Taxonomy" id="70667"/>
    <lineage>
        <taxon>Eukaryota</taxon>
        <taxon>Metazoa</taxon>
        <taxon>Spiralia</taxon>
        <taxon>Lophotrochozoa</taxon>
        <taxon>Platyhelminthes</taxon>
        <taxon>Cestoda</taxon>
        <taxon>Eucestoda</taxon>
        <taxon>Diphyllobothriidea</taxon>
        <taxon>Diphyllobothriidae</taxon>
        <taxon>Schistocephalus</taxon>
    </lineage>
</organism>
<feature type="coiled-coil region" evidence="1">
    <location>
        <begin position="2317"/>
        <end position="2445"/>
    </location>
</feature>
<feature type="compositionally biased region" description="Basic and acidic residues" evidence="2">
    <location>
        <begin position="367"/>
        <end position="377"/>
    </location>
</feature>
<feature type="coiled-coil region" evidence="1">
    <location>
        <begin position="1128"/>
        <end position="1200"/>
    </location>
</feature>
<evidence type="ECO:0000256" key="2">
    <source>
        <dbReference type="SAM" id="MobiDB-lite"/>
    </source>
</evidence>
<dbReference type="PANTHER" id="PTHR43941">
    <property type="entry name" value="STRUCTURAL MAINTENANCE OF CHROMOSOMES PROTEIN 2"/>
    <property type="match status" value="1"/>
</dbReference>
<evidence type="ECO:0000256" key="1">
    <source>
        <dbReference type="SAM" id="Coils"/>
    </source>
</evidence>
<feature type="compositionally biased region" description="Polar residues" evidence="2">
    <location>
        <begin position="452"/>
        <end position="465"/>
    </location>
</feature>
<feature type="coiled-coil region" evidence="1">
    <location>
        <begin position="1677"/>
        <end position="1725"/>
    </location>
</feature>
<dbReference type="GO" id="GO:0003682">
    <property type="term" value="F:chromatin binding"/>
    <property type="evidence" value="ECO:0007669"/>
    <property type="project" value="TreeGrafter"/>
</dbReference>
<dbReference type="GO" id="GO:0000793">
    <property type="term" value="C:condensed chromosome"/>
    <property type="evidence" value="ECO:0007669"/>
    <property type="project" value="TreeGrafter"/>
</dbReference>
<dbReference type="Proteomes" id="UP000275846">
    <property type="component" value="Unassembled WGS sequence"/>
</dbReference>
<dbReference type="Gene3D" id="1.10.287.1490">
    <property type="match status" value="2"/>
</dbReference>
<feature type="compositionally biased region" description="Basic and acidic residues" evidence="2">
    <location>
        <begin position="2961"/>
        <end position="2976"/>
    </location>
</feature>
<feature type="coiled-coil region" evidence="1">
    <location>
        <begin position="844"/>
        <end position="899"/>
    </location>
</feature>
<feature type="coiled-coil region" evidence="1">
    <location>
        <begin position="90"/>
        <end position="121"/>
    </location>
</feature>
<feature type="region of interest" description="Disordered" evidence="2">
    <location>
        <begin position="2961"/>
        <end position="3026"/>
    </location>
</feature>
<protein>
    <submittedName>
        <fullName evidence="3 5">Uncharacterized protein</fullName>
    </submittedName>
</protein>
<gene>
    <name evidence="3" type="ORF">SSLN_LOCUS8838</name>
</gene>
<feature type="compositionally biased region" description="Basic and acidic residues" evidence="2">
    <location>
        <begin position="1830"/>
        <end position="1890"/>
    </location>
</feature>
<feature type="region of interest" description="Disordered" evidence="2">
    <location>
        <begin position="1"/>
        <end position="26"/>
    </location>
</feature>
<proteinExistence type="predicted"/>
<dbReference type="OrthoDB" id="6272343at2759"/>
<dbReference type="EMBL" id="UYSU01034883">
    <property type="protein sequence ID" value="VDL95223.1"/>
    <property type="molecule type" value="Genomic_DNA"/>
</dbReference>
<keyword evidence="4" id="KW-1185">Reference proteome</keyword>
<dbReference type="GO" id="GO:0007076">
    <property type="term" value="P:mitotic chromosome condensation"/>
    <property type="evidence" value="ECO:0007669"/>
    <property type="project" value="TreeGrafter"/>
</dbReference>
<evidence type="ECO:0000313" key="5">
    <source>
        <dbReference type="WBParaSite" id="SSLN_0000917901-mRNA-1"/>
    </source>
</evidence>
<sequence>MEEHSSKPKKEYRDQDQSFKCARDDDQSVTELTVVTAYNNYIKTQGLPPRFHYLASEERLDIQRSEIEIEGLDLEIKARDEIIGKLVNKNRSLTLAYDDLRDKYESKEADLSIQLQNIRARVAETTKHLRQASGQSRATREVVSAVLEGQRRLSQPSNRPTKWNTRCQCCSEIFGFAEAIFNAALSSSRVLDKLAPLEGLLAKQKACKDSTSQPPLPSVCDSTEVRSVLGELFAIFEPVLESPPVREVEELEKRLKDTETEVARLTELTRRLQKDLQESQLCRSRTSVHSVSSFAPSSGIEVPYMNAYDSIKDREFNHRRLRTVSDARKAANPHLSSAAVASWLDLATTTPTVSDSSFLTSASTASDSHRPKGESRDQTLASESEALIAAKELELAELRRKDIKWACKVVPLLEKSAEIAAMRKSAAATSSAKCVEAEAFEPPTTSTEEDVSQGSSATYTKADGQQSLDISELEARITEVRTDLSSFVQIFSQDELRRQDSDRLQVLAEQLADALDDASVLLRSPGVSCRNLPNELGYAEEVESSDRVDSAEINPEESRVTPAAIQQQLSLIRQLQADLKLAFQSLPAYARDAVQETSSYNFAHLSPKRRTRDKLVDCCHGFLEEDGATALEEHQDETMAHLRDQVASLQDQLARRTSEIEEARNLIVKLYEETADTYGGLYPPLSALNRNARLCLLIQMFFGSQNNKISELESRIHESEGEGAKLQACISRLCEQLEEGVEAGKVLSETRKELVSRIINLTQENAAEEEDELVAMDHALFNKPQSPLVAHESFPGCDNKRFAHLLNGVTDIKWQASLSPKITEVVIARLTNWAKDLAAKSAFSQATEKELNTTQANLAKLAEQLVETNANLNASKQEIVELQTKLHDAEQKLRLYADAPNEVVSDLFRLPPPPITETDWKVSTPNVSIVDAWTQSQPGDMGNKTALCHTDDVSSGTEPDENTRLLESFDDFTSTLRLPETRPDVVKSGDSEEFEPYTTAFVSTTTQSVPKMTNVDPFGRSTIEPDLAETSAQELGGFASSQEIDDTLNPSVTSAELESCISSLRAQLEKADVEHQVGVELLRGKLSAALDRLRGLQVVQSAYQTDLQRLKMVLALKTKQEEELNRTITSMTKRMTELVCQVDSLKDECLLKESEKTDVLIELEGLRGQLTDATDEMAGLRNALAEYESLQKNMSFVLTQKDAMLAEAKLTESRLQRKLELGKSELANLQASYDELGRVSELLLRNTIFVGETIDWHVNTQPGTESQPSGLSESTRSAIQRWKSSSALDSFAELVLVKEGLQCSDQLQNTMTELQASMEAYRRVATEQKAKVLSEVSDSKDGQAAVTVDSEEPLPWNPCCVSAVSYIAAVAHEEPLHFNLLRELAYSEACRVRLAGALAAAEQQVGELKALLESLQMEVEMNHAEIAARNRQLILQDANDAALATTDEVPGLHPSSQKPGGDTHNSVTLGFVEMPVETKGEKRHSPDSLMLVTAASRPENYRRAIDRLRGLIDRLQEAFKSREKVFSLLVHSWTPAEQETEILVSTLDAQLDEIATSLQNIEAELVASPVCGSRRPPSLSSASGRSSGKSARLADALVKLERQKRYMLRLFEKIYERLLSLESSENRAIGDDFIAAEQQPLTDTSSHSTQRASDGALSWEEHARKLEATISAKSALIDNLSSMLRELQLKINGLEQRCTDSEFAKQTMTEKLEEAEKNLRRIVSGELVPAKSGKISEEAVEEAIAMSHKNQRQDKLENKEEEKNIGTFIREIADIINGGDREEENQMGDFSENGIKERLREIKERSESEKAEKGRLLGALAKLREKTQKLEEEINEKSKAQSEMEDRESKTEMERENLKKMLSGVREELEESRAAVEAASKRLEEVEGERSALQGQLEDSMAMMADAERRRSALEEGRRDSEEAVEQLRGDNERLSKELEGLRAQLSTLEAQLGEASSELESKSAELSAASGKASASEMLETENTNLKVMLSGLREELEESRAAVEAASKRLQEVEEEKAVLGDELASIRSSPAVVATEAVTLAAEPMISPVEVMTVQAASSAPEAPAEGSLADLASVMPAVMELNLSLGLEVETKAEEAPTALLLKENLMSACVRVQEMQHAWKDEATRSAEVVSALRLELEALKSDLCAANARCQALERTAEGRSAMLKDQALSSDGYEEELADRLKERCRRLLESLATDGVDVDGDAEDPIGLLDDALRRVCEDRRRLVAKVATSEQEEGELRRTIELLRVEVEATRGKLDDALAMKDELEATCKLDGSQLEELSGTLEVLLSSLSSKVKELEKMVREDGCVDKERVVAKMEELKQEKMNLDGVVENLSGENERLSEEVEGLRAQLSTLEAQLGEASSELESKSAELSAASGKASASEVLETENANLKAMLSGLREELEESRAAVEAASKRLEEVQEEKAVLGDELASIRSAPVVVATEAMTLAAEPIISPVEGMTVQAASNVFGSGCVQRADDLVGGLTVDPYNQPDDVKPLASPSIFAGYIHRGTGSHCVSLHDSATMTVSFSGHPSTAGIPSDSDSCVCYFDSSVSSFHADFCPLSLPLFYRSLLSKLLLFVSFADGCLRQLNIPVDLHSFPLFTSSFDACSKKLASLLRDVEFAFQSAVLAASAESLSLNTISSPCDVDWKFPNFTELLDTEPNSSSLLFDHQALLCLSSCLYFQLRRVLLRGFGFDLIKESPTREGHQESEKPEADAPSVGARRLSESWLSFAALLKALHLPNANYASEEIAVKHDSPLPLSQCLCSLHPRSVQSHILSRLPGRGHLPEAVGAFSSVQALDAASQTPTEMLDFLIGNRGDSLSPAPKPQLDPSAFIARPSQGRLATSDGFEGLSPDGEGLMPLSLGVVSPLASMQLSCQSAPCLVWSEDRRDPLSIETLRLQALSSLDAFALKFSKYSDVQSSPYGDQFFPLSALSDQIANLRAWLIDSEGRSGFKNSDRSKAGRKEGADDEEDMTPRTSQGSAKFTCETQTCPEQQPELGICEGGESPVSEESANTPAFAQPTNEIFLRRLLNVRDTEVLYLLTHMPEAQALAESGSLNSLPSAEYMEAQMKMFAHWDLVSPVDAKCLPIHRVKIMSTAPDRTKHTRSPAGMDSDKIPSSILDDVMKRFQTSHLSPLKHRDYVWLDSDLEAVVKSLLRRCHALLKLVATPLKGHRGSRCRNQLSKTHVKEFHDLSLQLAQIVGCKPITTNTATSVEPLSNGTYTATEDLTSTEPIRFCLMPEPQGYTQNRPNLPILELVTTINQATSLPGLRSLAEFLIDQYHILQTELEQQLDTNWQLRRRLHVANNKVAEIAQEICANNQRLEVAGRRLHVEAEKGTLVHATADGPPPTVSRDRLLTTPVRSHRMTRRSEISRLQDQLSTSRQLAPSEDSTHQSKPVVAETLERPGEPTPMHFDSEQNAELSGSSRFSETQMEDSPGLTEGNGEGSRASYEKEAVSKIEFTNGASFSPPSVQLVAPSQFSAPSPSPTPVGEASSSRQQPKKQKSLLRKVAAVFKPSMEGTE</sequence>
<feature type="coiled-coil region" evidence="1">
    <location>
        <begin position="1304"/>
        <end position="1331"/>
    </location>
</feature>
<feature type="compositionally biased region" description="Polar residues" evidence="2">
    <location>
        <begin position="3427"/>
        <end position="3441"/>
    </location>
</feature>
<feature type="region of interest" description="Disordered" evidence="2">
    <location>
        <begin position="1830"/>
        <end position="1936"/>
    </location>
</feature>
<keyword evidence="1" id="KW-0175">Coiled coil</keyword>
<dbReference type="GO" id="GO:0000785">
    <property type="term" value="C:chromatin"/>
    <property type="evidence" value="ECO:0007669"/>
    <property type="project" value="TreeGrafter"/>
</dbReference>
<feature type="region of interest" description="Disordered" evidence="2">
    <location>
        <begin position="438"/>
        <end position="465"/>
    </location>
</feature>
<reference evidence="5" key="1">
    <citation type="submission" date="2016-06" db="UniProtKB">
        <authorList>
            <consortium name="WormBaseParasite"/>
        </authorList>
    </citation>
    <scope>IDENTIFICATION</scope>
</reference>
<feature type="compositionally biased region" description="Polar residues" evidence="2">
    <location>
        <begin position="355"/>
        <end position="366"/>
    </location>
</feature>
<feature type="coiled-coil region" evidence="1">
    <location>
        <begin position="248"/>
        <end position="275"/>
    </location>
</feature>